<dbReference type="RefSeq" id="XP_060407382.1">
    <property type="nucleotide sequence ID" value="XM_060564560.1"/>
</dbReference>
<name>A0AAD8UXC1_9PEZI</name>
<feature type="compositionally biased region" description="Polar residues" evidence="1">
    <location>
        <begin position="308"/>
        <end position="325"/>
    </location>
</feature>
<gene>
    <name evidence="2" type="ORF">LY79DRAFT_681363</name>
</gene>
<organism evidence="2 3">
    <name type="scientific">Colletotrichum navitas</name>
    <dbReference type="NCBI Taxonomy" id="681940"/>
    <lineage>
        <taxon>Eukaryota</taxon>
        <taxon>Fungi</taxon>
        <taxon>Dikarya</taxon>
        <taxon>Ascomycota</taxon>
        <taxon>Pezizomycotina</taxon>
        <taxon>Sordariomycetes</taxon>
        <taxon>Hypocreomycetidae</taxon>
        <taxon>Glomerellales</taxon>
        <taxon>Glomerellaceae</taxon>
        <taxon>Colletotrichum</taxon>
        <taxon>Colletotrichum graminicola species complex</taxon>
    </lineage>
</organism>
<dbReference type="EMBL" id="JAHLJV010000155">
    <property type="protein sequence ID" value="KAK1566178.1"/>
    <property type="molecule type" value="Genomic_DNA"/>
</dbReference>
<dbReference type="AlphaFoldDB" id="A0AAD8UXC1"/>
<evidence type="ECO:0000313" key="2">
    <source>
        <dbReference type="EMBL" id="KAK1566178.1"/>
    </source>
</evidence>
<dbReference type="Gene3D" id="3.40.395.10">
    <property type="entry name" value="Adenoviral Proteinase, Chain A"/>
    <property type="match status" value="1"/>
</dbReference>
<keyword evidence="3" id="KW-1185">Reference proteome</keyword>
<dbReference type="InterPro" id="IPR038765">
    <property type="entry name" value="Papain-like_cys_pep_sf"/>
</dbReference>
<feature type="compositionally biased region" description="Polar residues" evidence="1">
    <location>
        <begin position="215"/>
        <end position="231"/>
    </location>
</feature>
<dbReference type="Proteomes" id="UP001230504">
    <property type="component" value="Unassembled WGS sequence"/>
</dbReference>
<feature type="region of interest" description="Disordered" evidence="1">
    <location>
        <begin position="302"/>
        <end position="325"/>
    </location>
</feature>
<accession>A0AAD8UXC1</accession>
<feature type="region of interest" description="Disordered" evidence="1">
    <location>
        <begin position="134"/>
        <end position="253"/>
    </location>
</feature>
<evidence type="ECO:0000256" key="1">
    <source>
        <dbReference type="SAM" id="MobiDB-lite"/>
    </source>
</evidence>
<evidence type="ECO:0000313" key="3">
    <source>
        <dbReference type="Proteomes" id="UP001230504"/>
    </source>
</evidence>
<reference evidence="2" key="1">
    <citation type="submission" date="2021-06" db="EMBL/GenBank/DDBJ databases">
        <title>Comparative genomics, transcriptomics and evolutionary studies reveal genomic signatures of adaptation to plant cell wall in hemibiotrophic fungi.</title>
        <authorList>
            <consortium name="DOE Joint Genome Institute"/>
            <person name="Baroncelli R."/>
            <person name="Diaz J.F."/>
            <person name="Benocci T."/>
            <person name="Peng M."/>
            <person name="Battaglia E."/>
            <person name="Haridas S."/>
            <person name="Andreopoulos W."/>
            <person name="Labutti K."/>
            <person name="Pangilinan J."/>
            <person name="Floch G.L."/>
            <person name="Makela M.R."/>
            <person name="Henrissat B."/>
            <person name="Grigoriev I.V."/>
            <person name="Crouch J.A."/>
            <person name="De Vries R.P."/>
            <person name="Sukno S.A."/>
            <person name="Thon M.R."/>
        </authorList>
    </citation>
    <scope>NUCLEOTIDE SEQUENCE</scope>
    <source>
        <strain evidence="2">CBS 125086</strain>
    </source>
</reference>
<sequence length="667" mass="74181">MSLASLEDALDIVNAFKFDLNDVWAALLKQWNHLQEAFDSVYPPPRQPFQLWACDKVHPKVLTTVLTELFQHHIVKAKNLQLVTVCFFLGIKVALNLQCLTALNTLYLNKPEVTLADIATRVYHLQTDITDSSNNLASDTKSKVTADDPTAWPIRRPKGSPHPKKSTSSTQPFPPSSPVSSIHFSDEIETEGGEPAREASEPAAPPHTVHVDLCTKTQTSQQTRLSPIQEYSEQEVSETSTLEQGRGDKGNHHSVALEDISGQFCDFRVSEDSNNDDEFGDDNKFERTLPPVTHTVFHNDQDEEDSLPSINGKTQSTSPMANSRRPNLEWPISHLDRFDSGKWFNDDIINTLLRRLCSDSVASVETVAPTSAWRAWTKTPQWMEQASRKAAMLMPFNQRGNHWVLYHYASSILHVYDPLGHDLSCDNITTQQVAPFVSRVYGLALPPSAMSLKGNTLPDRFDGDVLRQRYRSMYLTSPFSTPAENIWKNSAIAFFKFKSSFLLNAAASSYADSDNLCSSRIRDFLANETVHFGVGASLSGLKALHRQHQAHLRAAMEKTAALTMISEKEAQVLNLKAMYRFAQSLTARVGDFNMSQQVPPGSDALVLAAKAAEASSQTQMALIEPENNPDATLQTMRAKAQGIKAEIACSYRLCVVYILLLRKAATS</sequence>
<proteinExistence type="predicted"/>
<feature type="compositionally biased region" description="Basic residues" evidence="1">
    <location>
        <begin position="155"/>
        <end position="165"/>
    </location>
</feature>
<protein>
    <submittedName>
        <fullName evidence="2">Uncharacterized protein</fullName>
    </submittedName>
</protein>
<dbReference type="SUPFAM" id="SSF54001">
    <property type="entry name" value="Cysteine proteinases"/>
    <property type="match status" value="1"/>
</dbReference>
<comment type="caution">
    <text evidence="2">The sequence shown here is derived from an EMBL/GenBank/DDBJ whole genome shotgun (WGS) entry which is preliminary data.</text>
</comment>
<dbReference type="GeneID" id="85448800"/>